<dbReference type="AlphaFoldDB" id="A0A0F9CZR2"/>
<sequence length="69" mass="8079">MEMTMISYDRKVGQIIRIEWDKETGDVRVVMDITDPAFKSHILHNKDFQDILTIRGKDVIVVASKMERD</sequence>
<comment type="caution">
    <text evidence="1">The sequence shown here is derived from an EMBL/GenBank/DDBJ whole genome shotgun (WGS) entry which is preliminary data.</text>
</comment>
<dbReference type="EMBL" id="LAZR01044168">
    <property type="protein sequence ID" value="KKL05323.1"/>
    <property type="molecule type" value="Genomic_DNA"/>
</dbReference>
<reference evidence="1" key="1">
    <citation type="journal article" date="2015" name="Nature">
        <title>Complex archaea that bridge the gap between prokaryotes and eukaryotes.</title>
        <authorList>
            <person name="Spang A."/>
            <person name="Saw J.H."/>
            <person name="Jorgensen S.L."/>
            <person name="Zaremba-Niedzwiedzka K."/>
            <person name="Martijn J."/>
            <person name="Lind A.E."/>
            <person name="van Eijk R."/>
            <person name="Schleper C."/>
            <person name="Guy L."/>
            <person name="Ettema T.J."/>
        </authorList>
    </citation>
    <scope>NUCLEOTIDE SEQUENCE</scope>
</reference>
<organism evidence="1">
    <name type="scientific">marine sediment metagenome</name>
    <dbReference type="NCBI Taxonomy" id="412755"/>
    <lineage>
        <taxon>unclassified sequences</taxon>
        <taxon>metagenomes</taxon>
        <taxon>ecological metagenomes</taxon>
    </lineage>
</organism>
<name>A0A0F9CZR2_9ZZZZ</name>
<accession>A0A0F9CZR2</accession>
<gene>
    <name evidence="1" type="ORF">LCGC14_2607180</name>
</gene>
<proteinExistence type="predicted"/>
<protein>
    <submittedName>
        <fullName evidence="1">Uncharacterized protein</fullName>
    </submittedName>
</protein>
<evidence type="ECO:0000313" key="1">
    <source>
        <dbReference type="EMBL" id="KKL05323.1"/>
    </source>
</evidence>